<protein>
    <recommendedName>
        <fullName evidence="3">Type I restriction enzyme R protein N-terminal domain-containing protein</fullName>
    </recommendedName>
</protein>
<proteinExistence type="predicted"/>
<dbReference type="EMBL" id="ACYE01000141">
    <property type="protein sequence ID" value="EFE42567.1"/>
    <property type="molecule type" value="Genomic_DNA"/>
</dbReference>
<sequence>MSSTLLIESPKYLSKPMPKFYYDEIKKPGSTENAVDNFWNNTLPHYFTQDKFYGIEQEQRPLEKVYSRADFIIRYVKNGQPKKVVLMENKRRGYETQSSWWAEAVRQLTDYLKLVRAEQDWNDTLYAAVTIGTYVRFYYLEPKEQTLTDYTTVRTGDYYELKKDEAEVHKVLNEWVEKTSH</sequence>
<keyword evidence="2" id="KW-1185">Reference proteome</keyword>
<dbReference type="KEGG" id="tve:TRV_02707"/>
<organism evidence="1 2">
    <name type="scientific">Trichophyton verrucosum (strain HKI 0517)</name>
    <dbReference type="NCBI Taxonomy" id="663202"/>
    <lineage>
        <taxon>Eukaryota</taxon>
        <taxon>Fungi</taxon>
        <taxon>Dikarya</taxon>
        <taxon>Ascomycota</taxon>
        <taxon>Pezizomycotina</taxon>
        <taxon>Eurotiomycetes</taxon>
        <taxon>Eurotiomycetidae</taxon>
        <taxon>Onygenales</taxon>
        <taxon>Arthrodermataceae</taxon>
        <taxon>Trichophyton</taxon>
    </lineage>
</organism>
<comment type="caution">
    <text evidence="1">The sequence shown here is derived from an EMBL/GenBank/DDBJ whole genome shotgun (WGS) entry which is preliminary data.</text>
</comment>
<dbReference type="AlphaFoldDB" id="D4D6I2"/>
<dbReference type="GeneID" id="9583205"/>
<dbReference type="RefSeq" id="XP_003023185.1">
    <property type="nucleotide sequence ID" value="XM_003023139.1"/>
</dbReference>
<evidence type="ECO:0000313" key="2">
    <source>
        <dbReference type="Proteomes" id="UP000008383"/>
    </source>
</evidence>
<accession>D4D6I2</accession>
<reference evidence="2" key="1">
    <citation type="journal article" date="2011" name="Genome Biol.">
        <title>Comparative and functional genomics provide insights into the pathogenicity of dermatophytic fungi.</title>
        <authorList>
            <person name="Burmester A."/>
            <person name="Shelest E."/>
            <person name="Gloeckner G."/>
            <person name="Heddergott C."/>
            <person name="Schindler S."/>
            <person name="Staib P."/>
            <person name="Heidel A."/>
            <person name="Felder M."/>
            <person name="Petzold A."/>
            <person name="Szafranski K."/>
            <person name="Feuermann M."/>
            <person name="Pedruzzi I."/>
            <person name="Priebe S."/>
            <person name="Groth M."/>
            <person name="Winkler R."/>
            <person name="Li W."/>
            <person name="Kniemeyer O."/>
            <person name="Schroeckh V."/>
            <person name="Hertweck C."/>
            <person name="Hube B."/>
            <person name="White T.C."/>
            <person name="Platzer M."/>
            <person name="Guthke R."/>
            <person name="Heitman J."/>
            <person name="Woestemeyer J."/>
            <person name="Zipfel P.F."/>
            <person name="Monod M."/>
            <person name="Brakhage A.A."/>
        </authorList>
    </citation>
    <scope>NUCLEOTIDE SEQUENCE [LARGE SCALE GENOMIC DNA]</scope>
    <source>
        <strain evidence="2">HKI 0517</strain>
    </source>
</reference>
<dbReference type="HOGENOM" id="CLU_102235_0_0_1"/>
<name>D4D6I2_TRIVH</name>
<evidence type="ECO:0008006" key="3">
    <source>
        <dbReference type="Google" id="ProtNLM"/>
    </source>
</evidence>
<evidence type="ECO:0000313" key="1">
    <source>
        <dbReference type="EMBL" id="EFE42567.1"/>
    </source>
</evidence>
<dbReference type="Proteomes" id="UP000008383">
    <property type="component" value="Unassembled WGS sequence"/>
</dbReference>
<gene>
    <name evidence="1" type="ORF">TRV_02707</name>
</gene>